<sequence length="213" mass="24103">MIFKDRRDAGRKLLVRLYVDRDIKKGLKKVVVVSLLRGGVVIGDVIAKGLFCKHLPLVVAKIPASFNPELAIGALCFDTVYLEKDVLRSVNIDKAAIRNQIGIARRKFSSYLKRFNLKQYIYTRNLKGKIVILVDDGIATGSTVKVAALYLRSKKLRSIYLAVPAAPSDFDTRGFDKTFILTKDPYFSAVSKFYERFPQIEDKEVVKTLNVKR</sequence>
<evidence type="ECO:0000259" key="1">
    <source>
        <dbReference type="Pfam" id="PF00156"/>
    </source>
</evidence>
<dbReference type="Proteomes" id="UP000177026">
    <property type="component" value="Unassembled WGS sequence"/>
</dbReference>
<dbReference type="InterPro" id="IPR000836">
    <property type="entry name" value="PRTase_dom"/>
</dbReference>
<protein>
    <recommendedName>
        <fullName evidence="1">Phosphoribosyltransferase domain-containing protein</fullName>
    </recommendedName>
</protein>
<comment type="caution">
    <text evidence="2">The sequence shown here is derived from an EMBL/GenBank/DDBJ whole genome shotgun (WGS) entry which is preliminary data.</text>
</comment>
<dbReference type="Gene3D" id="3.40.50.2020">
    <property type="match status" value="1"/>
</dbReference>
<dbReference type="SUPFAM" id="SSF53271">
    <property type="entry name" value="PRTase-like"/>
    <property type="match status" value="1"/>
</dbReference>
<organism evidence="2 3">
    <name type="scientific">Candidatus Roizmanbacteria bacterium RIFCSPHIGHO2_01_FULL_39_8</name>
    <dbReference type="NCBI Taxonomy" id="1802033"/>
    <lineage>
        <taxon>Bacteria</taxon>
        <taxon>Candidatus Roizmaniibacteriota</taxon>
    </lineage>
</organism>
<dbReference type="AlphaFoldDB" id="A0A1F7GRI7"/>
<feature type="domain" description="Phosphoribosyltransferase" evidence="1">
    <location>
        <begin position="123"/>
        <end position="166"/>
    </location>
</feature>
<accession>A0A1F7GRI7</accession>
<dbReference type="InterPro" id="IPR029057">
    <property type="entry name" value="PRTase-like"/>
</dbReference>
<name>A0A1F7GRI7_9BACT</name>
<proteinExistence type="predicted"/>
<dbReference type="CDD" id="cd06223">
    <property type="entry name" value="PRTases_typeI"/>
    <property type="match status" value="1"/>
</dbReference>
<reference evidence="2 3" key="1">
    <citation type="journal article" date="2016" name="Nat. Commun.">
        <title>Thousands of microbial genomes shed light on interconnected biogeochemical processes in an aquifer system.</title>
        <authorList>
            <person name="Anantharaman K."/>
            <person name="Brown C.T."/>
            <person name="Hug L.A."/>
            <person name="Sharon I."/>
            <person name="Castelle C.J."/>
            <person name="Probst A.J."/>
            <person name="Thomas B.C."/>
            <person name="Singh A."/>
            <person name="Wilkins M.J."/>
            <person name="Karaoz U."/>
            <person name="Brodie E.L."/>
            <person name="Williams K.H."/>
            <person name="Hubbard S.S."/>
            <person name="Banfield J.F."/>
        </authorList>
    </citation>
    <scope>NUCLEOTIDE SEQUENCE [LARGE SCALE GENOMIC DNA]</scope>
</reference>
<dbReference type="EMBL" id="MFZI01000017">
    <property type="protein sequence ID" value="OGK21453.1"/>
    <property type="molecule type" value="Genomic_DNA"/>
</dbReference>
<evidence type="ECO:0000313" key="3">
    <source>
        <dbReference type="Proteomes" id="UP000177026"/>
    </source>
</evidence>
<dbReference type="Gene3D" id="3.30.1310.20">
    <property type="entry name" value="PRTase-like"/>
    <property type="match status" value="1"/>
</dbReference>
<gene>
    <name evidence="2" type="ORF">A2866_02040</name>
</gene>
<evidence type="ECO:0000313" key="2">
    <source>
        <dbReference type="EMBL" id="OGK21453.1"/>
    </source>
</evidence>
<dbReference type="Pfam" id="PF00156">
    <property type="entry name" value="Pribosyltran"/>
    <property type="match status" value="1"/>
</dbReference>